<dbReference type="GO" id="GO:0009073">
    <property type="term" value="P:aromatic amino acid family biosynthetic process"/>
    <property type="evidence" value="ECO:0007669"/>
    <property type="project" value="UniProtKB-KW"/>
</dbReference>
<gene>
    <name evidence="8" type="primary">aroE</name>
    <name evidence="12" type="ORF">SAMN02982927_00584</name>
</gene>
<dbReference type="Pfam" id="PF08501">
    <property type="entry name" value="Shikimate_dh_N"/>
    <property type="match status" value="1"/>
</dbReference>
<dbReference type="GO" id="GO:0009423">
    <property type="term" value="P:chorismate biosynthetic process"/>
    <property type="evidence" value="ECO:0007669"/>
    <property type="project" value="UniProtKB-UniRule"/>
</dbReference>
<dbReference type="RefSeq" id="WP_093669911.1">
    <property type="nucleotide sequence ID" value="NZ_FOOY01000004.1"/>
</dbReference>
<feature type="binding site" evidence="8">
    <location>
        <position position="222"/>
    </location>
    <ligand>
        <name>shikimate</name>
        <dbReference type="ChEBI" id="CHEBI:36208"/>
    </ligand>
</feature>
<feature type="binding site" evidence="8">
    <location>
        <position position="243"/>
    </location>
    <ligand>
        <name>NADP(+)</name>
        <dbReference type="ChEBI" id="CHEBI:58349"/>
    </ligand>
</feature>
<dbReference type="PANTHER" id="PTHR21089:SF1">
    <property type="entry name" value="BIFUNCTIONAL 3-DEHYDROQUINATE DEHYDRATASE_SHIKIMATE DEHYDROGENASE, CHLOROPLASTIC"/>
    <property type="match status" value="1"/>
</dbReference>
<dbReference type="InterPro" id="IPR011342">
    <property type="entry name" value="Shikimate_DH"/>
</dbReference>
<dbReference type="GO" id="GO:0004764">
    <property type="term" value="F:shikimate 3-dehydrogenase (NADP+) activity"/>
    <property type="evidence" value="ECO:0007669"/>
    <property type="project" value="UniProtKB-UniRule"/>
</dbReference>
<evidence type="ECO:0000313" key="12">
    <source>
        <dbReference type="EMBL" id="SFG07874.1"/>
    </source>
</evidence>
<dbReference type="Pfam" id="PF18317">
    <property type="entry name" value="SDH_C"/>
    <property type="match status" value="1"/>
</dbReference>
<dbReference type="SUPFAM" id="SSF53223">
    <property type="entry name" value="Aminoacid dehydrogenase-like, N-terminal domain"/>
    <property type="match status" value="1"/>
</dbReference>
<feature type="binding site" evidence="8">
    <location>
        <begin position="152"/>
        <end position="157"/>
    </location>
    <ligand>
        <name>NADP(+)</name>
        <dbReference type="ChEBI" id="CHEBI:58349"/>
    </ligand>
</feature>
<comment type="pathway">
    <text evidence="1 8">Metabolic intermediate biosynthesis; chorismate biosynthesis; chorismate from D-erythrose 4-phosphate and phosphoenolpyruvate: step 4/7.</text>
</comment>
<dbReference type="STRING" id="269670.SAMN02982927_00584"/>
<evidence type="ECO:0000259" key="11">
    <source>
        <dbReference type="Pfam" id="PF18317"/>
    </source>
</evidence>
<feature type="active site" description="Proton acceptor" evidence="8">
    <location>
        <position position="66"/>
    </location>
</feature>
<feature type="domain" description="Quinate/shikimate 5-dehydrogenase/glutamyl-tRNA reductase" evidence="9">
    <location>
        <begin position="121"/>
        <end position="194"/>
    </location>
</feature>
<feature type="domain" description="Shikimate dehydrogenase substrate binding N-terminal" evidence="10">
    <location>
        <begin position="7"/>
        <end position="89"/>
    </location>
</feature>
<dbReference type="NCBIfam" id="TIGR00507">
    <property type="entry name" value="aroE"/>
    <property type="match status" value="1"/>
</dbReference>
<feature type="binding site" evidence="8">
    <location>
        <position position="62"/>
    </location>
    <ligand>
        <name>shikimate</name>
        <dbReference type="ChEBI" id="CHEBI:36208"/>
    </ligand>
</feature>
<evidence type="ECO:0000256" key="4">
    <source>
        <dbReference type="ARBA" id="ARBA00022857"/>
    </source>
</evidence>
<feature type="binding site" evidence="8">
    <location>
        <begin position="128"/>
        <end position="132"/>
    </location>
    <ligand>
        <name>NADP(+)</name>
        <dbReference type="ChEBI" id="CHEBI:58349"/>
    </ligand>
</feature>
<dbReference type="GO" id="GO:0050661">
    <property type="term" value="F:NADP binding"/>
    <property type="evidence" value="ECO:0007669"/>
    <property type="project" value="InterPro"/>
</dbReference>
<dbReference type="SUPFAM" id="SSF51735">
    <property type="entry name" value="NAD(P)-binding Rossmann-fold domains"/>
    <property type="match status" value="1"/>
</dbReference>
<dbReference type="NCBIfam" id="NF001319">
    <property type="entry name" value="PRK00258.3-3"/>
    <property type="match status" value="1"/>
</dbReference>
<feature type="domain" description="SDH C-terminal" evidence="11">
    <location>
        <begin position="243"/>
        <end position="270"/>
    </location>
</feature>
<protein>
    <recommendedName>
        <fullName evidence="2 8">Shikimate dehydrogenase (NADP(+))</fullName>
        <shortName evidence="8">SDH</shortName>
        <ecNumber evidence="2 8">1.1.1.25</ecNumber>
    </recommendedName>
</protein>
<keyword evidence="3 8" id="KW-0028">Amino-acid biosynthesis</keyword>
<dbReference type="InterPro" id="IPR006151">
    <property type="entry name" value="Shikm_DH/Glu-tRNA_Rdtase"/>
</dbReference>
<feature type="binding site" evidence="8">
    <location>
        <position position="220"/>
    </location>
    <ligand>
        <name>NADP(+)</name>
        <dbReference type="ChEBI" id="CHEBI:58349"/>
    </ligand>
</feature>
<evidence type="ECO:0000313" key="13">
    <source>
        <dbReference type="Proteomes" id="UP000198752"/>
    </source>
</evidence>
<name>A0A1I2NVH2_9BACL</name>
<dbReference type="EMBL" id="FOOY01000004">
    <property type="protein sequence ID" value="SFG07874.1"/>
    <property type="molecule type" value="Genomic_DNA"/>
</dbReference>
<dbReference type="InterPro" id="IPR013708">
    <property type="entry name" value="Shikimate_DH-bd_N"/>
</dbReference>
<evidence type="ECO:0000256" key="7">
    <source>
        <dbReference type="ARBA" id="ARBA00049442"/>
    </source>
</evidence>
<dbReference type="HAMAP" id="MF_00222">
    <property type="entry name" value="Shikimate_DH_AroE"/>
    <property type="match status" value="1"/>
</dbReference>
<keyword evidence="5 8" id="KW-0560">Oxidoreductase</keyword>
<reference evidence="13" key="1">
    <citation type="submission" date="2016-10" db="EMBL/GenBank/DDBJ databases">
        <authorList>
            <person name="Varghese N."/>
            <person name="Submissions S."/>
        </authorList>
    </citation>
    <scope>NUCLEOTIDE SEQUENCE [LARGE SCALE GENOMIC DNA]</scope>
    <source>
        <strain evidence="13">ATCC 700379</strain>
    </source>
</reference>
<proteinExistence type="inferred from homology"/>
<dbReference type="Gene3D" id="3.40.50.10860">
    <property type="entry name" value="Leucine Dehydrogenase, chain A, domain 1"/>
    <property type="match status" value="1"/>
</dbReference>
<dbReference type="InterPro" id="IPR036291">
    <property type="entry name" value="NAD(P)-bd_dom_sf"/>
</dbReference>
<evidence type="ECO:0000256" key="5">
    <source>
        <dbReference type="ARBA" id="ARBA00023002"/>
    </source>
</evidence>
<dbReference type="EC" id="1.1.1.25" evidence="2 8"/>
<dbReference type="GO" id="GO:0008652">
    <property type="term" value="P:amino acid biosynthetic process"/>
    <property type="evidence" value="ECO:0007669"/>
    <property type="project" value="UniProtKB-KW"/>
</dbReference>
<evidence type="ECO:0000256" key="8">
    <source>
        <dbReference type="HAMAP-Rule" id="MF_00222"/>
    </source>
</evidence>
<dbReference type="AlphaFoldDB" id="A0A1I2NVH2"/>
<comment type="function">
    <text evidence="8">Involved in the biosynthesis of the chorismate, which leads to the biosynthesis of aromatic amino acids. Catalyzes the reversible NADPH linked reduction of 3-dehydroshikimate (DHSA) to yield shikimate (SA).</text>
</comment>
<organism evidence="12 13">
    <name type="scientific">Sporolactobacillus nakayamae</name>
    <dbReference type="NCBI Taxonomy" id="269670"/>
    <lineage>
        <taxon>Bacteria</taxon>
        <taxon>Bacillati</taxon>
        <taxon>Bacillota</taxon>
        <taxon>Bacilli</taxon>
        <taxon>Bacillales</taxon>
        <taxon>Sporolactobacillaceae</taxon>
        <taxon>Sporolactobacillus</taxon>
    </lineage>
</organism>
<feature type="binding site" evidence="8">
    <location>
        <position position="78"/>
    </location>
    <ligand>
        <name>NADP(+)</name>
        <dbReference type="ChEBI" id="CHEBI:58349"/>
    </ligand>
</feature>
<dbReference type="InterPro" id="IPR041121">
    <property type="entry name" value="SDH_C"/>
</dbReference>
<comment type="catalytic activity">
    <reaction evidence="7 8">
        <text>shikimate + NADP(+) = 3-dehydroshikimate + NADPH + H(+)</text>
        <dbReference type="Rhea" id="RHEA:17737"/>
        <dbReference type="ChEBI" id="CHEBI:15378"/>
        <dbReference type="ChEBI" id="CHEBI:16630"/>
        <dbReference type="ChEBI" id="CHEBI:36208"/>
        <dbReference type="ChEBI" id="CHEBI:57783"/>
        <dbReference type="ChEBI" id="CHEBI:58349"/>
        <dbReference type="EC" id="1.1.1.25"/>
    </reaction>
</comment>
<feature type="binding site" evidence="8">
    <location>
        <position position="250"/>
    </location>
    <ligand>
        <name>shikimate</name>
        <dbReference type="ChEBI" id="CHEBI:36208"/>
    </ligand>
</feature>
<dbReference type="InterPro" id="IPR046346">
    <property type="entry name" value="Aminoacid_DH-like_N_sf"/>
</dbReference>
<dbReference type="PANTHER" id="PTHR21089">
    <property type="entry name" value="SHIKIMATE DEHYDROGENASE"/>
    <property type="match status" value="1"/>
</dbReference>
<evidence type="ECO:0000256" key="3">
    <source>
        <dbReference type="ARBA" id="ARBA00022605"/>
    </source>
</evidence>
<dbReference type="Pfam" id="PF01488">
    <property type="entry name" value="Shikimate_DH"/>
    <property type="match status" value="1"/>
</dbReference>
<feature type="binding site" evidence="8">
    <location>
        <position position="87"/>
    </location>
    <ligand>
        <name>shikimate</name>
        <dbReference type="ChEBI" id="CHEBI:36208"/>
    </ligand>
</feature>
<comment type="similarity">
    <text evidence="8">Belongs to the shikimate dehydrogenase family.</text>
</comment>
<dbReference type="Proteomes" id="UP000198752">
    <property type="component" value="Unassembled WGS sequence"/>
</dbReference>
<dbReference type="OrthoDB" id="9792692at2"/>
<feature type="binding site" evidence="8">
    <location>
        <begin position="15"/>
        <end position="17"/>
    </location>
    <ligand>
        <name>shikimate</name>
        <dbReference type="ChEBI" id="CHEBI:36208"/>
    </ligand>
</feature>
<evidence type="ECO:0000259" key="10">
    <source>
        <dbReference type="Pfam" id="PF08501"/>
    </source>
</evidence>
<dbReference type="InterPro" id="IPR022893">
    <property type="entry name" value="Shikimate_DH_fam"/>
</dbReference>
<sequence length="279" mass="30569">MEDKYGLIGAPIAHSLSPAMHNFWFEEYGISGDYRLYPVEKCDLVQAVSRIKEARVKGFNVTFPHKTAILSLLDEVDEAAEVIGAVNTVVQTGGRLIGYNTDGIGFLKGLQRNFPSFINKRPSILVIGAGGAARSVALTLARAMGARVDICNRTCSKAVALSAACGAYSDSDALKFDQAERQLDRYQVVINTTSIGLNPDADHSVIHLNRALPGTLFADLIYSPRRTAFLREAERLGHPVMNGLSMLVYQGALAFQKWTGVFPETVKMENHLIKMYLMS</sequence>
<dbReference type="GO" id="GO:0019632">
    <property type="term" value="P:shikimate metabolic process"/>
    <property type="evidence" value="ECO:0007669"/>
    <property type="project" value="InterPro"/>
</dbReference>
<keyword evidence="4 8" id="KW-0521">NADP</keyword>
<evidence type="ECO:0000256" key="6">
    <source>
        <dbReference type="ARBA" id="ARBA00023141"/>
    </source>
</evidence>
<dbReference type="UniPathway" id="UPA00053">
    <property type="reaction ID" value="UER00087"/>
</dbReference>
<dbReference type="CDD" id="cd01065">
    <property type="entry name" value="NAD_bind_Shikimate_DH"/>
    <property type="match status" value="1"/>
</dbReference>
<accession>A0A1I2NVH2</accession>
<keyword evidence="13" id="KW-1185">Reference proteome</keyword>
<evidence type="ECO:0000259" key="9">
    <source>
        <dbReference type="Pfam" id="PF01488"/>
    </source>
</evidence>
<feature type="binding site" evidence="8">
    <location>
        <position position="102"/>
    </location>
    <ligand>
        <name>shikimate</name>
        <dbReference type="ChEBI" id="CHEBI:36208"/>
    </ligand>
</feature>
<evidence type="ECO:0000256" key="2">
    <source>
        <dbReference type="ARBA" id="ARBA00012962"/>
    </source>
</evidence>
<keyword evidence="6 8" id="KW-0057">Aromatic amino acid biosynthesis</keyword>
<comment type="subunit">
    <text evidence="8">Homodimer.</text>
</comment>
<evidence type="ECO:0000256" key="1">
    <source>
        <dbReference type="ARBA" id="ARBA00004871"/>
    </source>
</evidence>
<dbReference type="Gene3D" id="3.40.50.720">
    <property type="entry name" value="NAD(P)-binding Rossmann-like Domain"/>
    <property type="match status" value="1"/>
</dbReference>
<dbReference type="GO" id="GO:0005829">
    <property type="term" value="C:cytosol"/>
    <property type="evidence" value="ECO:0007669"/>
    <property type="project" value="TreeGrafter"/>
</dbReference>